<dbReference type="EMBL" id="ABYI02000019">
    <property type="protein sequence ID" value="EEG74755.1"/>
    <property type="molecule type" value="Genomic_DNA"/>
</dbReference>
<organism evidence="1 2">
    <name type="scientific">[Clostridium] hylemonae DSM 15053</name>
    <dbReference type="NCBI Taxonomy" id="553973"/>
    <lineage>
        <taxon>Bacteria</taxon>
        <taxon>Bacillati</taxon>
        <taxon>Bacillota</taxon>
        <taxon>Clostridia</taxon>
        <taxon>Lachnospirales</taxon>
        <taxon>Lachnospiraceae</taxon>
    </lineage>
</organism>
<gene>
    <name evidence="1" type="ORF">CLOHYLEM_05419</name>
</gene>
<dbReference type="AlphaFoldDB" id="C0C028"/>
<evidence type="ECO:0000313" key="2">
    <source>
        <dbReference type="Proteomes" id="UP000004893"/>
    </source>
</evidence>
<reference evidence="1" key="1">
    <citation type="submission" date="2009-02" db="EMBL/GenBank/DDBJ databases">
        <authorList>
            <person name="Fulton L."/>
            <person name="Clifton S."/>
            <person name="Fulton B."/>
            <person name="Xu J."/>
            <person name="Minx P."/>
            <person name="Pepin K.H."/>
            <person name="Johnson M."/>
            <person name="Bhonagiri V."/>
            <person name="Nash W.E."/>
            <person name="Mardis E.R."/>
            <person name="Wilson R.K."/>
        </authorList>
    </citation>
    <scope>NUCLEOTIDE SEQUENCE [LARGE SCALE GENOMIC DNA]</scope>
    <source>
        <strain evidence="1">DSM 15053</strain>
    </source>
</reference>
<accession>C0C028</accession>
<keyword evidence="2" id="KW-1185">Reference proteome</keyword>
<dbReference type="Proteomes" id="UP000004893">
    <property type="component" value="Unassembled WGS sequence"/>
</dbReference>
<evidence type="ECO:0000313" key="1">
    <source>
        <dbReference type="EMBL" id="EEG74755.1"/>
    </source>
</evidence>
<name>C0C028_9FIRM</name>
<protein>
    <submittedName>
        <fullName evidence="1">Uncharacterized protein</fullName>
    </submittedName>
</protein>
<dbReference type="HOGENOM" id="CLU_3287381_0_0_9"/>
<reference evidence="1" key="2">
    <citation type="submission" date="2013-06" db="EMBL/GenBank/DDBJ databases">
        <title>Draft genome sequence of Clostridium hylemonae (DSM 15053).</title>
        <authorList>
            <person name="Sudarsanam P."/>
            <person name="Ley R."/>
            <person name="Guruge J."/>
            <person name="Turnbaugh P.J."/>
            <person name="Mahowald M."/>
            <person name="Liep D."/>
            <person name="Gordon J."/>
        </authorList>
    </citation>
    <scope>NUCLEOTIDE SEQUENCE</scope>
    <source>
        <strain evidence="1">DSM 15053</strain>
    </source>
</reference>
<sequence>MYFYDNTGPRPIARICRGPAKALYDFFCVRQIYLKQIFNM</sequence>
<proteinExistence type="predicted"/>
<comment type="caution">
    <text evidence="1">The sequence shown here is derived from an EMBL/GenBank/DDBJ whole genome shotgun (WGS) entry which is preliminary data.</text>
</comment>